<accession>A0A380WP13</accession>
<evidence type="ECO:0000313" key="3">
    <source>
        <dbReference type="Proteomes" id="UP000254701"/>
    </source>
</evidence>
<dbReference type="Proteomes" id="UP000254701">
    <property type="component" value="Unassembled WGS sequence"/>
</dbReference>
<protein>
    <submittedName>
        <fullName evidence="2">Uncharacterized protein</fullName>
    </submittedName>
</protein>
<name>A0A380WP13_AMIAI</name>
<feature type="region of interest" description="Disordered" evidence="1">
    <location>
        <begin position="151"/>
        <end position="188"/>
    </location>
</feature>
<dbReference type="AlphaFoldDB" id="A0A380WP13"/>
<sequence length="188" mass="19615">MQRLSQELRKNKGMERFFDSKNKRDRWMTKGGGVVAGLEPVAASGLSASSSQGEAGAQRRGDPGIHAVTLRQRTGGSGLLFLLPASRSSTAQHCNCVQASKQVIFLLPSPHSSPSRHGSQGRRDGAALLLRPRMTKGGGVVAGLEPVAASGLSASSSQGGAGAQRRGDPGMTKDVGVFGRGRGRGLRW</sequence>
<proteinExistence type="predicted"/>
<evidence type="ECO:0000313" key="2">
    <source>
        <dbReference type="EMBL" id="SUU90729.1"/>
    </source>
</evidence>
<feature type="region of interest" description="Disordered" evidence="1">
    <location>
        <begin position="1"/>
        <end position="23"/>
    </location>
</feature>
<organism evidence="2 3">
    <name type="scientific">Aminobacter aminovorans</name>
    <name type="common">Chelatobacter heintzii</name>
    <dbReference type="NCBI Taxonomy" id="83263"/>
    <lineage>
        <taxon>Bacteria</taxon>
        <taxon>Pseudomonadati</taxon>
        <taxon>Pseudomonadota</taxon>
        <taxon>Alphaproteobacteria</taxon>
        <taxon>Hyphomicrobiales</taxon>
        <taxon>Phyllobacteriaceae</taxon>
        <taxon>Aminobacter</taxon>
    </lineage>
</organism>
<evidence type="ECO:0000256" key="1">
    <source>
        <dbReference type="SAM" id="MobiDB-lite"/>
    </source>
</evidence>
<gene>
    <name evidence="2" type="ORF">NCTC10684_03987</name>
</gene>
<dbReference type="EMBL" id="UFSM01000001">
    <property type="protein sequence ID" value="SUU90729.1"/>
    <property type="molecule type" value="Genomic_DNA"/>
</dbReference>
<reference evidence="2 3" key="1">
    <citation type="submission" date="2018-06" db="EMBL/GenBank/DDBJ databases">
        <authorList>
            <consortium name="Pathogen Informatics"/>
            <person name="Doyle S."/>
        </authorList>
    </citation>
    <scope>NUCLEOTIDE SEQUENCE [LARGE SCALE GENOMIC DNA]</scope>
    <source>
        <strain evidence="2 3">NCTC10684</strain>
    </source>
</reference>